<keyword evidence="4" id="KW-0812">Transmembrane</keyword>
<dbReference type="Gene3D" id="1.10.10.1320">
    <property type="entry name" value="Anti-sigma factor, zinc-finger domain"/>
    <property type="match status" value="1"/>
</dbReference>
<feature type="domain" description="Putative zinc-finger" evidence="5">
    <location>
        <begin position="18"/>
        <end position="50"/>
    </location>
</feature>
<evidence type="ECO:0000256" key="2">
    <source>
        <dbReference type="ARBA" id="ARBA00023163"/>
    </source>
</evidence>
<keyword evidence="4" id="KW-0472">Membrane</keyword>
<feature type="transmembrane region" description="Helical" evidence="4">
    <location>
        <begin position="139"/>
        <end position="160"/>
    </location>
</feature>
<evidence type="ECO:0000259" key="5">
    <source>
        <dbReference type="Pfam" id="PF13490"/>
    </source>
</evidence>
<reference evidence="6" key="1">
    <citation type="journal article" date="2014" name="Int. J. Syst. Evol. Microbiol.">
        <title>Complete genome sequence of Corynebacterium casei LMG S-19264T (=DSM 44701T), isolated from a smear-ripened cheese.</title>
        <authorList>
            <consortium name="US DOE Joint Genome Institute (JGI-PGF)"/>
            <person name="Walter F."/>
            <person name="Albersmeier A."/>
            <person name="Kalinowski J."/>
            <person name="Ruckert C."/>
        </authorList>
    </citation>
    <scope>NUCLEOTIDE SEQUENCE</scope>
    <source>
        <strain evidence="6">JCM 5069</strain>
    </source>
</reference>
<feature type="compositionally biased region" description="Low complexity" evidence="3">
    <location>
        <begin position="165"/>
        <end position="178"/>
    </location>
</feature>
<dbReference type="InterPro" id="IPR027383">
    <property type="entry name" value="Znf_put"/>
</dbReference>
<protein>
    <recommendedName>
        <fullName evidence="5">Putative zinc-finger domain-containing protein</fullName>
    </recommendedName>
</protein>
<organism evidence="6 7">
    <name type="scientific">Streptomyces sulfonofaciens</name>
    <dbReference type="NCBI Taxonomy" id="68272"/>
    <lineage>
        <taxon>Bacteria</taxon>
        <taxon>Bacillati</taxon>
        <taxon>Actinomycetota</taxon>
        <taxon>Actinomycetes</taxon>
        <taxon>Kitasatosporales</taxon>
        <taxon>Streptomycetaceae</taxon>
        <taxon>Streptomyces</taxon>
    </lineage>
</organism>
<evidence type="ECO:0000313" key="7">
    <source>
        <dbReference type="Proteomes" id="UP000603708"/>
    </source>
</evidence>
<accession>A0A919G210</accession>
<evidence type="ECO:0000256" key="4">
    <source>
        <dbReference type="SAM" id="Phobius"/>
    </source>
</evidence>
<dbReference type="RefSeq" id="WP_229924525.1">
    <property type="nucleotide sequence ID" value="NZ_BNCD01000005.1"/>
</dbReference>
<keyword evidence="4" id="KW-1133">Transmembrane helix</keyword>
<sequence length="298" mass="30018">MTAHGPGDPRVSPFMDDDVHETVGAYALGLLEPAEATAFEEHLAGCERCAEQLDELIGMGPVLAALAGLPGPADESGAPAPAPAAPARPTTRQAPPGAPPVPASGAVPLLPVTPGPQLADRLFADVAAHRARRRRRAGFLVAAAAALIVAGPVAVAGLGGGGGSAQQPPSAGAAGASDADLRQMPERVHATDAATNVSATLGLADTPWGTDTVLELRNLKGPLTCSLTAVGTDGTRQTVTSWSVPSFGYGLPGSSYPAAKHPLYVRGSAALDLDDIDHFEVATLDGRHLVTVDAPDAT</sequence>
<keyword evidence="2" id="KW-0804">Transcription</keyword>
<reference evidence="6" key="2">
    <citation type="submission" date="2020-09" db="EMBL/GenBank/DDBJ databases">
        <authorList>
            <person name="Sun Q."/>
            <person name="Ohkuma M."/>
        </authorList>
    </citation>
    <scope>NUCLEOTIDE SEQUENCE</scope>
    <source>
        <strain evidence="6">JCM 5069</strain>
    </source>
</reference>
<evidence type="ECO:0000313" key="6">
    <source>
        <dbReference type="EMBL" id="GHH76416.1"/>
    </source>
</evidence>
<feature type="region of interest" description="Disordered" evidence="3">
    <location>
        <begin position="73"/>
        <end position="106"/>
    </location>
</feature>
<dbReference type="Pfam" id="PF13490">
    <property type="entry name" value="zf-HC2"/>
    <property type="match status" value="1"/>
</dbReference>
<dbReference type="AlphaFoldDB" id="A0A919G210"/>
<name>A0A919G210_9ACTN</name>
<keyword evidence="7" id="KW-1185">Reference proteome</keyword>
<evidence type="ECO:0000256" key="1">
    <source>
        <dbReference type="ARBA" id="ARBA00023015"/>
    </source>
</evidence>
<proteinExistence type="predicted"/>
<dbReference type="InterPro" id="IPR041916">
    <property type="entry name" value="Anti_sigma_zinc_sf"/>
</dbReference>
<gene>
    <name evidence="6" type="ORF">GCM10018793_22050</name>
</gene>
<keyword evidence="1" id="KW-0805">Transcription regulation</keyword>
<evidence type="ECO:0000256" key="3">
    <source>
        <dbReference type="SAM" id="MobiDB-lite"/>
    </source>
</evidence>
<dbReference type="Proteomes" id="UP000603708">
    <property type="component" value="Unassembled WGS sequence"/>
</dbReference>
<feature type="region of interest" description="Disordered" evidence="3">
    <location>
        <begin position="159"/>
        <end position="179"/>
    </location>
</feature>
<dbReference type="EMBL" id="BNCD01000005">
    <property type="protein sequence ID" value="GHH76416.1"/>
    <property type="molecule type" value="Genomic_DNA"/>
</dbReference>
<comment type="caution">
    <text evidence="6">The sequence shown here is derived from an EMBL/GenBank/DDBJ whole genome shotgun (WGS) entry which is preliminary data.</text>
</comment>